<comment type="caution">
    <text evidence="3">The sequence shown here is derived from an EMBL/GenBank/DDBJ whole genome shotgun (WGS) entry which is preliminary data.</text>
</comment>
<organism evidence="3 4">
    <name type="scientific">Nesterenkonia sphaerica</name>
    <dbReference type="NCBI Taxonomy" id="1804988"/>
    <lineage>
        <taxon>Bacteria</taxon>
        <taxon>Bacillati</taxon>
        <taxon>Actinomycetota</taxon>
        <taxon>Actinomycetes</taxon>
        <taxon>Micrococcales</taxon>
        <taxon>Micrococcaceae</taxon>
        <taxon>Nesterenkonia</taxon>
    </lineage>
</organism>
<dbReference type="PANTHER" id="PTHR43477">
    <property type="entry name" value="DIHYDROANTICAPSIN 7-DEHYDROGENASE"/>
    <property type="match status" value="1"/>
</dbReference>
<dbReference type="Proteomes" id="UP000306544">
    <property type="component" value="Unassembled WGS sequence"/>
</dbReference>
<comment type="similarity">
    <text evidence="1">Belongs to the short-chain dehydrogenases/reductases (SDR) family.</text>
</comment>
<dbReference type="InterPro" id="IPR036291">
    <property type="entry name" value="NAD(P)-bd_dom_sf"/>
</dbReference>
<dbReference type="EMBL" id="VAWA01000031">
    <property type="protein sequence ID" value="TLP71210.1"/>
    <property type="molecule type" value="Genomic_DNA"/>
</dbReference>
<protein>
    <submittedName>
        <fullName evidence="3">3-(Cis-5,6-dihydroxycyclohexa-1, 3-dien-1-yl)propanoate dehydrogenase</fullName>
        <ecNumber evidence="3">1.3.1.87</ecNumber>
    </submittedName>
</protein>
<evidence type="ECO:0000313" key="3">
    <source>
        <dbReference type="EMBL" id="TLP71210.1"/>
    </source>
</evidence>
<dbReference type="Gene3D" id="3.40.50.720">
    <property type="entry name" value="NAD(P)-binding Rossmann-like Domain"/>
    <property type="match status" value="1"/>
</dbReference>
<evidence type="ECO:0000256" key="1">
    <source>
        <dbReference type="ARBA" id="ARBA00006484"/>
    </source>
</evidence>
<dbReference type="PANTHER" id="PTHR43477:SF1">
    <property type="entry name" value="DIHYDROANTICAPSIN 7-DEHYDROGENASE"/>
    <property type="match status" value="1"/>
</dbReference>
<dbReference type="InterPro" id="IPR002347">
    <property type="entry name" value="SDR_fam"/>
</dbReference>
<dbReference type="SUPFAM" id="SSF51735">
    <property type="entry name" value="NAD(P)-binding Rossmann-fold domains"/>
    <property type="match status" value="1"/>
</dbReference>
<dbReference type="NCBIfam" id="NF004849">
    <property type="entry name" value="PRK06200.1"/>
    <property type="match status" value="1"/>
</dbReference>
<evidence type="ECO:0000256" key="2">
    <source>
        <dbReference type="ARBA" id="ARBA00023002"/>
    </source>
</evidence>
<gene>
    <name evidence="3" type="primary">hcaB</name>
    <name evidence="3" type="ORF">FEF27_12605</name>
</gene>
<dbReference type="GO" id="GO:0018498">
    <property type="term" value="F:2,3-dihydroxy-2,3-dihydro-phenylpropionate dehydrogenase activity"/>
    <property type="evidence" value="ECO:0007669"/>
    <property type="project" value="UniProtKB-EC"/>
</dbReference>
<dbReference type="InterPro" id="IPR051122">
    <property type="entry name" value="SDR_DHRS6-like"/>
</dbReference>
<name>A0A5R8ZY76_9MICC</name>
<dbReference type="OrthoDB" id="9803333at2"/>
<proteinExistence type="inferred from homology"/>
<dbReference type="Pfam" id="PF13561">
    <property type="entry name" value="adh_short_C2"/>
    <property type="match status" value="1"/>
</dbReference>
<keyword evidence="4" id="KW-1185">Reference proteome</keyword>
<evidence type="ECO:0000313" key="4">
    <source>
        <dbReference type="Proteomes" id="UP000306544"/>
    </source>
</evidence>
<keyword evidence="2 3" id="KW-0560">Oxidoreductase</keyword>
<sequence>MTKWLVNKRVLVVGAGSGIGRAVVAAFLDEGAQVSALERDTQKGRTLSQDEPSVPVTIGDASVSDANRSAVERTVESFGGLDVLVQCVGIFDYYKGIRDLTHDEIDTGFNEMFNINVKSHMHSIKAATASLEESGGSIILTESTSAYYPGRGGALYVPSKFAVRGLVKTVGHELAPRVRVNAVAPGGTTGTDMRGLQSLGLGEESLGRAPGRAADLAARVPLNTALSAMDHAGSYVFLASDRAKGISGDVIHTDGGMALK</sequence>
<dbReference type="EC" id="1.3.1.87" evidence="3"/>
<dbReference type="RefSeq" id="WP_138171235.1">
    <property type="nucleotide sequence ID" value="NZ_VAWA01000031.1"/>
</dbReference>
<reference evidence="3 4" key="1">
    <citation type="submission" date="2019-05" db="EMBL/GenBank/DDBJ databases">
        <title>Nesterenkonia sp. GY239, isolated from the Southern Atlantic Ocean.</title>
        <authorList>
            <person name="Zhang G."/>
        </authorList>
    </citation>
    <scope>NUCLEOTIDE SEQUENCE [LARGE SCALE GENOMIC DNA]</scope>
    <source>
        <strain evidence="3 4">GY239</strain>
    </source>
</reference>
<dbReference type="AlphaFoldDB" id="A0A5R8ZY76"/>
<dbReference type="PRINTS" id="PR00081">
    <property type="entry name" value="GDHRDH"/>
</dbReference>
<accession>A0A5R8ZY76</accession>